<dbReference type="Proteomes" id="UP001211907">
    <property type="component" value="Unassembled WGS sequence"/>
</dbReference>
<proteinExistence type="predicted"/>
<dbReference type="EMBL" id="JADGJH010003764">
    <property type="protein sequence ID" value="KAJ3088948.1"/>
    <property type="molecule type" value="Genomic_DNA"/>
</dbReference>
<evidence type="ECO:0008006" key="3">
    <source>
        <dbReference type="Google" id="ProtNLM"/>
    </source>
</evidence>
<dbReference type="AlphaFoldDB" id="A0AAD5SQ94"/>
<name>A0AAD5SQ94_9FUNG</name>
<keyword evidence="2" id="KW-1185">Reference proteome</keyword>
<organism evidence="1 2">
    <name type="scientific">Physocladia obscura</name>
    <dbReference type="NCBI Taxonomy" id="109957"/>
    <lineage>
        <taxon>Eukaryota</taxon>
        <taxon>Fungi</taxon>
        <taxon>Fungi incertae sedis</taxon>
        <taxon>Chytridiomycota</taxon>
        <taxon>Chytridiomycota incertae sedis</taxon>
        <taxon>Chytridiomycetes</taxon>
        <taxon>Chytridiales</taxon>
        <taxon>Chytriomycetaceae</taxon>
        <taxon>Physocladia</taxon>
    </lineage>
</organism>
<comment type="caution">
    <text evidence="1">The sequence shown here is derived from an EMBL/GenBank/DDBJ whole genome shotgun (WGS) entry which is preliminary data.</text>
</comment>
<evidence type="ECO:0000313" key="1">
    <source>
        <dbReference type="EMBL" id="KAJ3088948.1"/>
    </source>
</evidence>
<reference evidence="1" key="1">
    <citation type="submission" date="2020-05" db="EMBL/GenBank/DDBJ databases">
        <title>Phylogenomic resolution of chytrid fungi.</title>
        <authorList>
            <person name="Stajich J.E."/>
            <person name="Amses K."/>
            <person name="Simmons R."/>
            <person name="Seto K."/>
            <person name="Myers J."/>
            <person name="Bonds A."/>
            <person name="Quandt C.A."/>
            <person name="Barry K."/>
            <person name="Liu P."/>
            <person name="Grigoriev I."/>
            <person name="Longcore J.E."/>
            <person name="James T.Y."/>
        </authorList>
    </citation>
    <scope>NUCLEOTIDE SEQUENCE</scope>
    <source>
        <strain evidence="1">JEL0513</strain>
    </source>
</reference>
<protein>
    <recommendedName>
        <fullName evidence="3">Heterokaryon incompatibility domain-containing protein</fullName>
    </recommendedName>
</protein>
<accession>A0AAD5SQ94</accession>
<gene>
    <name evidence="1" type="ORF">HK100_007904</name>
</gene>
<evidence type="ECO:0000313" key="2">
    <source>
        <dbReference type="Proteomes" id="UP001211907"/>
    </source>
</evidence>
<sequence>MVLISGTPQSWFSSKGLPLESSYSVVSPVWSDECNEIELPGIDKKLFINDNEAKQQWIIQLHKESTAAICYVRLESWQFINCVWQGHIKYELGKDTIERFCSRLLNELRRQEYNSRVWTIQEFYLYMNMVYVTCCGTERTPPQIYVNYIESVMNVTRINTQPGQERTEFHVPYCDGHRGKLVRYSYGGTFISGGPYEVKDDRSRKEVREAEATLDCRMDALTSLFGPGRDANEPQGVDGWTENTSVWWTTFARGEVRLSKQLKDQVFACNAILGVDIVAEYDGDPIAALIEWMWKLLLRGITPWRKSRGGLSELTALYTDGSEWWMNNECIDVIKFTKSGEGQSACRSLWDYRSLNVSNQAISSSLKTSGITKVPNGDYVLDLIDEWDFDSWESTEFTTRGKRGYVGDTKENIIPLTILATKIYI</sequence>